<dbReference type="AlphaFoldDB" id="A0A0B6YFI2"/>
<gene>
    <name evidence="1" type="primary">ORF23074</name>
</gene>
<feature type="non-terminal residue" evidence="1">
    <location>
        <position position="123"/>
    </location>
</feature>
<dbReference type="EMBL" id="HACG01007676">
    <property type="protein sequence ID" value="CEK54541.1"/>
    <property type="molecule type" value="Transcribed_RNA"/>
</dbReference>
<organism evidence="1">
    <name type="scientific">Arion vulgaris</name>
    <dbReference type="NCBI Taxonomy" id="1028688"/>
    <lineage>
        <taxon>Eukaryota</taxon>
        <taxon>Metazoa</taxon>
        <taxon>Spiralia</taxon>
        <taxon>Lophotrochozoa</taxon>
        <taxon>Mollusca</taxon>
        <taxon>Gastropoda</taxon>
        <taxon>Heterobranchia</taxon>
        <taxon>Euthyneura</taxon>
        <taxon>Panpulmonata</taxon>
        <taxon>Eupulmonata</taxon>
        <taxon>Stylommatophora</taxon>
        <taxon>Helicina</taxon>
        <taxon>Arionoidea</taxon>
        <taxon>Arionidae</taxon>
        <taxon>Arion</taxon>
    </lineage>
</organism>
<feature type="non-terminal residue" evidence="1">
    <location>
        <position position="1"/>
    </location>
</feature>
<evidence type="ECO:0000313" key="1">
    <source>
        <dbReference type="EMBL" id="CEK54541.1"/>
    </source>
</evidence>
<sequence>PMVSEHKNLDVATLYSWSAEPDIKDETVSTILEHNIAENDLNLVADTLSHLKDSINVDNSTEESRNHVDISADNIAVYVMSPKSFVSSVKTQSKCNHNLRSKSYSEYNTTSVWLQSQSEQQNH</sequence>
<protein>
    <submittedName>
        <fullName evidence="1">Uncharacterized protein</fullName>
    </submittedName>
</protein>
<reference evidence="1" key="1">
    <citation type="submission" date="2014-12" db="EMBL/GenBank/DDBJ databases">
        <title>Insight into the proteome of Arion vulgaris.</title>
        <authorList>
            <person name="Aradska J."/>
            <person name="Bulat T."/>
            <person name="Smidak R."/>
            <person name="Sarate P."/>
            <person name="Gangsoo J."/>
            <person name="Sialana F."/>
            <person name="Bilban M."/>
            <person name="Lubec G."/>
        </authorList>
    </citation>
    <scope>NUCLEOTIDE SEQUENCE</scope>
    <source>
        <tissue evidence="1">Skin</tissue>
    </source>
</reference>
<accession>A0A0B6YFI2</accession>
<proteinExistence type="predicted"/>
<name>A0A0B6YFI2_9EUPU</name>